<dbReference type="PROSITE" id="PS51257">
    <property type="entry name" value="PROKAR_LIPOPROTEIN"/>
    <property type="match status" value="1"/>
</dbReference>
<evidence type="ECO:0000313" key="3">
    <source>
        <dbReference type="EMBL" id="MEY8768944.1"/>
    </source>
</evidence>
<evidence type="ECO:0000256" key="1">
    <source>
        <dbReference type="SAM" id="MobiDB-lite"/>
    </source>
</evidence>
<protein>
    <recommendedName>
        <fullName evidence="5">Lipoprotein</fullName>
    </recommendedName>
</protein>
<accession>A0ABV4E249</accession>
<feature type="compositionally biased region" description="Basic and acidic residues" evidence="1">
    <location>
        <begin position="47"/>
        <end position="67"/>
    </location>
</feature>
<evidence type="ECO:0000256" key="2">
    <source>
        <dbReference type="SAM" id="SignalP"/>
    </source>
</evidence>
<dbReference type="RefSeq" id="WP_253460795.1">
    <property type="nucleotide sequence ID" value="NZ_JBGFFX010000001.1"/>
</dbReference>
<dbReference type="EMBL" id="JBGFFX010000001">
    <property type="protein sequence ID" value="MEY8768944.1"/>
    <property type="molecule type" value="Genomic_DNA"/>
</dbReference>
<gene>
    <name evidence="3" type="ORF">AB6T85_00625</name>
</gene>
<comment type="caution">
    <text evidence="3">The sequence shown here is derived from an EMBL/GenBank/DDBJ whole genome shotgun (WGS) entry which is preliminary data.</text>
</comment>
<proteinExistence type="predicted"/>
<name>A0ABV4E249_9GAMM</name>
<dbReference type="Proteomes" id="UP001565243">
    <property type="component" value="Unassembled WGS sequence"/>
</dbReference>
<organism evidence="3 4">
    <name type="scientific">Erwinia aeris</name>
    <dbReference type="NCBI Taxonomy" id="3239803"/>
    <lineage>
        <taxon>Bacteria</taxon>
        <taxon>Pseudomonadati</taxon>
        <taxon>Pseudomonadota</taxon>
        <taxon>Gammaproteobacteria</taxon>
        <taxon>Enterobacterales</taxon>
        <taxon>Erwiniaceae</taxon>
        <taxon>Erwinia</taxon>
    </lineage>
</organism>
<evidence type="ECO:0000313" key="4">
    <source>
        <dbReference type="Proteomes" id="UP001565243"/>
    </source>
</evidence>
<reference evidence="3 4" key="1">
    <citation type="submission" date="2024-07" db="EMBL/GenBank/DDBJ databases">
        <authorList>
            <person name="Hebao G."/>
        </authorList>
    </citation>
    <scope>NUCLEOTIDE SEQUENCE [LARGE SCALE GENOMIC DNA]</scope>
    <source>
        <strain evidence="3 4">ACCC 02193</strain>
    </source>
</reference>
<keyword evidence="4" id="KW-1185">Reference proteome</keyword>
<evidence type="ECO:0008006" key="5">
    <source>
        <dbReference type="Google" id="ProtNLM"/>
    </source>
</evidence>
<feature type="region of interest" description="Disordered" evidence="1">
    <location>
        <begin position="41"/>
        <end position="83"/>
    </location>
</feature>
<feature type="signal peptide" evidence="2">
    <location>
        <begin position="1"/>
        <end position="19"/>
    </location>
</feature>
<feature type="chain" id="PRO_5045178972" description="Lipoprotein" evidence="2">
    <location>
        <begin position="20"/>
        <end position="83"/>
    </location>
</feature>
<keyword evidence="2" id="KW-0732">Signal</keyword>
<sequence length="83" mass="9073">MLMKYIALVSLSLTLAACSNPQPQDKTPSLKICKGFGCDSLPGKPPSRADTHKPTKDEKIRARRGESPDFGSEELNVGGRFPW</sequence>